<accession>A0A8T0F389</accession>
<name>A0A8T0F389_ARGBR</name>
<evidence type="ECO:0000313" key="2">
    <source>
        <dbReference type="Proteomes" id="UP000807504"/>
    </source>
</evidence>
<comment type="caution">
    <text evidence="1">The sequence shown here is derived from an EMBL/GenBank/DDBJ whole genome shotgun (WGS) entry which is preliminary data.</text>
</comment>
<sequence length="84" mass="9742">MSKFMLQDVWNLDLNGMAGQEGHPNDFGLAEGYKESFRGPRILAGMNGVKGEEERKRRKIFERNLYHHQLHELHIANMYQIGGK</sequence>
<organism evidence="1 2">
    <name type="scientific">Argiope bruennichi</name>
    <name type="common">Wasp spider</name>
    <name type="synonym">Aranea bruennichi</name>
    <dbReference type="NCBI Taxonomy" id="94029"/>
    <lineage>
        <taxon>Eukaryota</taxon>
        <taxon>Metazoa</taxon>
        <taxon>Ecdysozoa</taxon>
        <taxon>Arthropoda</taxon>
        <taxon>Chelicerata</taxon>
        <taxon>Arachnida</taxon>
        <taxon>Araneae</taxon>
        <taxon>Araneomorphae</taxon>
        <taxon>Entelegynae</taxon>
        <taxon>Araneoidea</taxon>
        <taxon>Araneidae</taxon>
        <taxon>Argiope</taxon>
    </lineage>
</organism>
<keyword evidence="2" id="KW-1185">Reference proteome</keyword>
<dbReference type="Proteomes" id="UP000807504">
    <property type="component" value="Unassembled WGS sequence"/>
</dbReference>
<dbReference type="AlphaFoldDB" id="A0A8T0F389"/>
<evidence type="ECO:0000313" key="1">
    <source>
        <dbReference type="EMBL" id="KAF8785646.1"/>
    </source>
</evidence>
<reference evidence="1" key="2">
    <citation type="submission" date="2020-06" db="EMBL/GenBank/DDBJ databases">
        <authorList>
            <person name="Sheffer M."/>
        </authorList>
    </citation>
    <scope>NUCLEOTIDE SEQUENCE</scope>
</reference>
<gene>
    <name evidence="1" type="ORF">HNY73_011161</name>
</gene>
<dbReference type="EMBL" id="JABXBU010000030">
    <property type="protein sequence ID" value="KAF8785646.1"/>
    <property type="molecule type" value="Genomic_DNA"/>
</dbReference>
<reference evidence="1" key="1">
    <citation type="journal article" date="2020" name="bioRxiv">
        <title>Chromosome-level reference genome of the European wasp spider Argiope bruennichi: a resource for studies on range expansion and evolutionary adaptation.</title>
        <authorList>
            <person name="Sheffer M.M."/>
            <person name="Hoppe A."/>
            <person name="Krehenwinkel H."/>
            <person name="Uhl G."/>
            <person name="Kuss A.W."/>
            <person name="Jensen L."/>
            <person name="Jensen C."/>
            <person name="Gillespie R.G."/>
            <person name="Hoff K.J."/>
            <person name="Prost S."/>
        </authorList>
    </citation>
    <scope>NUCLEOTIDE SEQUENCE</scope>
</reference>
<protein>
    <submittedName>
        <fullName evidence="1">Uncharacterized protein</fullName>
    </submittedName>
</protein>
<proteinExistence type="predicted"/>